<dbReference type="VEuPathDB" id="TriTrypDB:Tbg972.11.4190"/>
<evidence type="ECO:0000313" key="3">
    <source>
        <dbReference type="Proteomes" id="UP000002316"/>
    </source>
</evidence>
<dbReference type="EMBL" id="FN554974">
    <property type="protein sequence ID" value="CBH17301.1"/>
    <property type="molecule type" value="Genomic_DNA"/>
</dbReference>
<dbReference type="KEGG" id="tbg:TbgDal_XI4190"/>
<reference evidence="3" key="1">
    <citation type="journal article" date="2010" name="PLoS Negl. Trop. Dis.">
        <title>The genome sequence of Trypanosoma brucei gambiense, causative agent of chronic human african trypanosomiasis.</title>
        <authorList>
            <person name="Jackson A.P."/>
            <person name="Sanders M."/>
            <person name="Berry A."/>
            <person name="McQuillan J."/>
            <person name="Aslett M.A."/>
            <person name="Quail M.A."/>
            <person name="Chukualim B."/>
            <person name="Capewell P."/>
            <person name="MacLeod A."/>
            <person name="Melville S.E."/>
            <person name="Gibson W."/>
            <person name="Barry J.D."/>
            <person name="Berriman M."/>
            <person name="Hertz-Fowler C."/>
        </authorList>
    </citation>
    <scope>NUCLEOTIDE SEQUENCE [LARGE SCALE GENOMIC DNA]</scope>
    <source>
        <strain evidence="3">MHOM/CI/86/DAL972</strain>
    </source>
</reference>
<dbReference type="RefSeq" id="XP_011779565.1">
    <property type="nucleotide sequence ID" value="XM_011781263.1"/>
</dbReference>
<keyword evidence="1" id="KW-1133">Transmembrane helix</keyword>
<dbReference type="AlphaFoldDB" id="D0A6K0"/>
<proteinExistence type="predicted"/>
<organism evidence="2 3">
    <name type="scientific">Trypanosoma brucei gambiense (strain MHOM/CI/86/DAL972)</name>
    <dbReference type="NCBI Taxonomy" id="679716"/>
    <lineage>
        <taxon>Eukaryota</taxon>
        <taxon>Discoba</taxon>
        <taxon>Euglenozoa</taxon>
        <taxon>Kinetoplastea</taxon>
        <taxon>Metakinetoplastina</taxon>
        <taxon>Trypanosomatida</taxon>
        <taxon>Trypanosomatidae</taxon>
        <taxon>Trypanosoma</taxon>
    </lineage>
</organism>
<feature type="transmembrane region" description="Helical" evidence="1">
    <location>
        <begin position="12"/>
        <end position="40"/>
    </location>
</feature>
<keyword evidence="1" id="KW-0472">Membrane</keyword>
<dbReference type="GeneID" id="23867407"/>
<dbReference type="Proteomes" id="UP000002316">
    <property type="component" value="Chromosome 11"/>
</dbReference>
<evidence type="ECO:0000313" key="2">
    <source>
        <dbReference type="EMBL" id="CBH17301.1"/>
    </source>
</evidence>
<protein>
    <submittedName>
        <fullName evidence="2">Uncharacterized protein</fullName>
    </submittedName>
</protein>
<feature type="transmembrane region" description="Helical" evidence="1">
    <location>
        <begin position="90"/>
        <end position="109"/>
    </location>
</feature>
<name>D0A6K0_TRYB9</name>
<accession>D0A6K0</accession>
<evidence type="ECO:0000256" key="1">
    <source>
        <dbReference type="SAM" id="Phobius"/>
    </source>
</evidence>
<keyword evidence="1" id="KW-0812">Transmembrane</keyword>
<gene>
    <name evidence="2" type="ORF">TbgDal_XI4190</name>
</gene>
<sequence length="197" mass="23615">MPHRAHTGKVIYIYIYIYLFIYFIRTCLCVCLLVCDWLFVYVECGEIDRLRACVFSNRRVEECVWKAIGKDEKGIRGFGLLMFYWTREVSFTPTQFIYFPTFFGIWALLRRPLGKMLQHTHPWECSHCIPPFSHLWSVPLHTVLYPFYLRFLSLRPHICASVTFTFSPHPSVFFLLFTRLSRVLKVREFIFVRAARY</sequence>